<name>A0A8B0SPG8_9GAMM</name>
<evidence type="ECO:0000313" key="2">
    <source>
        <dbReference type="EMBL" id="MBO0611329.1"/>
    </source>
</evidence>
<keyword evidence="1" id="KW-0472">Membrane</keyword>
<reference evidence="3" key="2">
    <citation type="submission" date="2021-04" db="EMBL/GenBank/DDBJ databases">
        <title>Complete Genome and methylome analysis of Thiothrix fructosivorans ATCC 49748.</title>
        <authorList>
            <person name="Fomenkov A."/>
            <person name="Sun L."/>
            <person name="Vincze T."/>
            <person name="Grabovich M.Y."/>
            <person name="Roberts R.J."/>
        </authorList>
    </citation>
    <scope>NUCLEOTIDE SEQUENCE</scope>
    <source>
        <strain evidence="3">ATCC 49748</strain>
        <plasmid evidence="3">pTfr12</plasmid>
    </source>
</reference>
<keyword evidence="1" id="KW-0812">Transmembrane</keyword>
<feature type="transmembrane region" description="Helical" evidence="1">
    <location>
        <begin position="51"/>
        <end position="69"/>
    </location>
</feature>
<keyword evidence="3" id="KW-0378">Hydrolase</keyword>
<keyword evidence="1" id="KW-1133">Transmembrane helix</keyword>
<keyword evidence="4" id="KW-1185">Reference proteome</keyword>
<evidence type="ECO:0000313" key="4">
    <source>
        <dbReference type="Proteomes" id="UP000664466"/>
    </source>
</evidence>
<evidence type="ECO:0000256" key="1">
    <source>
        <dbReference type="SAM" id="Phobius"/>
    </source>
</evidence>
<sequence>MKWVNHLAIAGSTTALVSPALVPVALLGSTAPDWLEWVLKALGKPVRHRTVTHYLLGWALLLAFGLGLWDFHGMVAAFAWGGLSHVLADACTVMGVPFSPHSDRRFHLFGGRLRTGGSGEYGVAWGLVAVCLVIAVLFKPHGGSGWYPFFYDWAGLYQSGVIDAKEWKDNRLKFF</sequence>
<proteinExistence type="predicted"/>
<geneLocation type="plasmid" evidence="3">
    <name>pTfr12</name>
</geneLocation>
<dbReference type="InterPro" id="IPR007404">
    <property type="entry name" value="YdjM-like"/>
</dbReference>
<reference evidence="2 4" key="1">
    <citation type="submission" date="2021-03" db="EMBL/GenBank/DDBJ databases">
        <title>Draft genome and methylome analysis of Thiotrix fructosivoruns ATCC 49748.</title>
        <authorList>
            <person name="Fomenkov A."/>
            <person name="Grabovich M.Y."/>
            <person name="Roberts R.J."/>
        </authorList>
    </citation>
    <scope>NUCLEOTIDE SEQUENCE [LARGE SCALE GENOMIC DNA]</scope>
    <source>
        <strain evidence="2 4">ATCC 49748</strain>
        <plasmid evidence="2">pTfr12</plasmid>
    </source>
</reference>
<dbReference type="RefSeq" id="WP_207249065.1">
    <property type="nucleotide sequence ID" value="NZ_CP072749.1"/>
</dbReference>
<keyword evidence="3" id="KW-0614">Plasmid</keyword>
<feature type="transmembrane region" description="Helical" evidence="1">
    <location>
        <begin position="118"/>
        <end position="138"/>
    </location>
</feature>
<dbReference type="AlphaFoldDB" id="A0A8B0SPG8"/>
<dbReference type="Proteomes" id="UP000664466">
    <property type="component" value="Unassembled WGS sequence"/>
</dbReference>
<feature type="transmembrane region" description="Helical" evidence="1">
    <location>
        <begin position="76"/>
        <end position="98"/>
    </location>
</feature>
<evidence type="ECO:0000313" key="3">
    <source>
        <dbReference type="EMBL" id="QTX12941.1"/>
    </source>
</evidence>
<dbReference type="GO" id="GO:0016787">
    <property type="term" value="F:hydrolase activity"/>
    <property type="evidence" value="ECO:0007669"/>
    <property type="project" value="UniProtKB-KW"/>
</dbReference>
<gene>
    <name evidence="2" type="ORF">J1836_00045</name>
    <name evidence="3" type="ORF">J1836_020025</name>
</gene>
<protein>
    <submittedName>
        <fullName evidence="3">Metal-dependent hydrolase</fullName>
    </submittedName>
</protein>
<accession>A0A8B0SPG8</accession>
<dbReference type="EMBL" id="CP072749">
    <property type="protein sequence ID" value="QTX12941.1"/>
    <property type="molecule type" value="Genomic_DNA"/>
</dbReference>
<dbReference type="EMBL" id="JAFMPM010000002">
    <property type="protein sequence ID" value="MBO0611329.1"/>
    <property type="molecule type" value="Genomic_DNA"/>
</dbReference>
<dbReference type="Pfam" id="PF04307">
    <property type="entry name" value="YdjM"/>
    <property type="match status" value="1"/>
</dbReference>
<organism evidence="3">
    <name type="scientific">Thiothrix fructosivorans</name>
    <dbReference type="NCBI Taxonomy" id="111770"/>
    <lineage>
        <taxon>Bacteria</taxon>
        <taxon>Pseudomonadati</taxon>
        <taxon>Pseudomonadota</taxon>
        <taxon>Gammaproteobacteria</taxon>
        <taxon>Thiotrichales</taxon>
        <taxon>Thiotrichaceae</taxon>
        <taxon>Thiothrix</taxon>
    </lineage>
</organism>